<feature type="domain" description="KfrB" evidence="5">
    <location>
        <begin position="238"/>
        <end position="291"/>
    </location>
</feature>
<organism evidence="6 7">
    <name type="scientific">Phyllobacterium salinisoli</name>
    <dbReference type="NCBI Taxonomy" id="1899321"/>
    <lineage>
        <taxon>Bacteria</taxon>
        <taxon>Pseudomonadati</taxon>
        <taxon>Pseudomonadota</taxon>
        <taxon>Alphaproteobacteria</taxon>
        <taxon>Hyphomicrobiales</taxon>
        <taxon>Phyllobacteriaceae</taxon>
        <taxon>Phyllobacterium</taxon>
    </lineage>
</organism>
<feature type="region of interest" description="Disordered" evidence="3">
    <location>
        <begin position="357"/>
        <end position="384"/>
    </location>
</feature>
<proteinExistence type="predicted"/>
<evidence type="ECO:0000259" key="4">
    <source>
        <dbReference type="Pfam" id="PF06414"/>
    </source>
</evidence>
<evidence type="ECO:0000313" key="6">
    <source>
        <dbReference type="EMBL" id="RCS21332.1"/>
    </source>
</evidence>
<evidence type="ECO:0000256" key="2">
    <source>
        <dbReference type="ARBA" id="ARBA00022840"/>
    </source>
</evidence>
<evidence type="ECO:0000256" key="1">
    <source>
        <dbReference type="ARBA" id="ARBA00022741"/>
    </source>
</evidence>
<dbReference type="OrthoDB" id="9791543at2"/>
<gene>
    <name evidence="6" type="ORF">DUT91_24860</name>
</gene>
<evidence type="ECO:0000256" key="3">
    <source>
        <dbReference type="SAM" id="MobiDB-lite"/>
    </source>
</evidence>
<evidence type="ECO:0000313" key="7">
    <source>
        <dbReference type="Proteomes" id="UP000253420"/>
    </source>
</evidence>
<dbReference type="EMBL" id="QOZG01000072">
    <property type="protein sequence ID" value="RCS21332.1"/>
    <property type="molecule type" value="Genomic_DNA"/>
</dbReference>
<dbReference type="InterPro" id="IPR040782">
    <property type="entry name" value="KfrB"/>
</dbReference>
<keyword evidence="1" id="KW-0547">Nucleotide-binding</keyword>
<dbReference type="AlphaFoldDB" id="A0A368JYV1"/>
<dbReference type="GO" id="GO:0016301">
    <property type="term" value="F:kinase activity"/>
    <property type="evidence" value="ECO:0007669"/>
    <property type="project" value="InterPro"/>
</dbReference>
<dbReference type="InterPro" id="IPR027417">
    <property type="entry name" value="P-loop_NTPase"/>
</dbReference>
<comment type="caution">
    <text evidence="6">The sequence shown here is derived from an EMBL/GenBank/DDBJ whole genome shotgun (WGS) entry which is preliminary data.</text>
</comment>
<dbReference type="GO" id="GO:0005524">
    <property type="term" value="F:ATP binding"/>
    <property type="evidence" value="ECO:0007669"/>
    <property type="project" value="UniProtKB-KW"/>
</dbReference>
<dbReference type="SUPFAM" id="SSF52540">
    <property type="entry name" value="P-loop containing nucleoside triphosphate hydrolases"/>
    <property type="match status" value="1"/>
</dbReference>
<dbReference type="Proteomes" id="UP000253420">
    <property type="component" value="Unassembled WGS sequence"/>
</dbReference>
<dbReference type="RefSeq" id="WP_114443038.1">
    <property type="nucleotide sequence ID" value="NZ_QOZG01000072.1"/>
</dbReference>
<keyword evidence="2" id="KW-0067">ATP-binding</keyword>
<reference evidence="6 7" key="1">
    <citation type="submission" date="2018-07" db="EMBL/GenBank/DDBJ databases">
        <title>The draft genome of Phyllobacterium salinisoli.</title>
        <authorList>
            <person name="Liu L."/>
            <person name="Li L."/>
            <person name="Zhang X."/>
            <person name="Liang L."/>
        </authorList>
    </citation>
    <scope>NUCLEOTIDE SEQUENCE [LARGE SCALE GENOMIC DNA]</scope>
    <source>
        <strain evidence="6 7">LLAN61</strain>
    </source>
</reference>
<protein>
    <submittedName>
        <fullName evidence="6">Uncharacterized protein</fullName>
    </submittedName>
</protein>
<dbReference type="InterPro" id="IPR010488">
    <property type="entry name" value="Zeta_toxin_domain"/>
</dbReference>
<feature type="domain" description="Zeta toxin" evidence="4">
    <location>
        <begin position="2"/>
        <end position="162"/>
    </location>
</feature>
<sequence length="384" mass="42957">MEDRRPTLHVIAGPNGAGKTTLYRNRIKDRYPEAEFVNADELAQREFGHSAKTLTESQRGQELAEQRRQELMAGRKSLVTETTFSHPSKLDLVKEAKQAGYEVIVYHVNVRSAELSVKRVEARVAGGGHPVPEDRIRQRYERNQPLIREAAKLADRAYIFDNSALGKPHTLTAILAKGKAVRVDDRVPAWARELYADEFKHFSQSRLNRPAASFAEATQIAKTQLGDQAKTYIPRQGQYTGPMIGETDLHIVQKIGNRSAVAHFRSSLDRVPPIGEAVEVQYDKHGKATVRTSRQVEEDKAEAETFRTKAAQEGVKVYPDLGPAYALVKAAEARVGASRPSEAARVAEALRNELAGRLERGERLPEVRRVQQADRTRDRGGQER</sequence>
<dbReference type="PANTHER" id="PTHR39206">
    <property type="entry name" value="SLL8004 PROTEIN"/>
    <property type="match status" value="1"/>
</dbReference>
<accession>A0A368JYV1</accession>
<name>A0A368JYV1_9HYPH</name>
<keyword evidence="7" id="KW-1185">Reference proteome</keyword>
<dbReference type="Gene3D" id="3.40.50.300">
    <property type="entry name" value="P-loop containing nucleotide triphosphate hydrolases"/>
    <property type="match status" value="1"/>
</dbReference>
<evidence type="ECO:0000259" key="5">
    <source>
        <dbReference type="Pfam" id="PF18790"/>
    </source>
</evidence>
<dbReference type="Pfam" id="PF06414">
    <property type="entry name" value="Zeta_toxin"/>
    <property type="match status" value="1"/>
</dbReference>
<dbReference type="Pfam" id="PF18790">
    <property type="entry name" value="KfrB"/>
    <property type="match status" value="1"/>
</dbReference>
<dbReference type="PANTHER" id="PTHR39206:SF1">
    <property type="entry name" value="SLL8004 PROTEIN"/>
    <property type="match status" value="1"/>
</dbReference>